<evidence type="ECO:0000313" key="2">
    <source>
        <dbReference type="Proteomes" id="UP000664800"/>
    </source>
</evidence>
<proteinExistence type="predicted"/>
<dbReference type="AlphaFoldDB" id="A0A8I1MWR5"/>
<reference evidence="1" key="1">
    <citation type="submission" date="2021-02" db="EMBL/GenBank/DDBJ databases">
        <title>Thiocyanate and organic carbon inputs drive convergent selection for specific autotrophic Afipia and Thiobacillus strains within complex microbiomes.</title>
        <authorList>
            <person name="Huddy R.J."/>
            <person name="Sachdeva R."/>
            <person name="Kadzinga F."/>
            <person name="Kantor R.S."/>
            <person name="Harrison S.T.L."/>
            <person name="Banfield J.F."/>
        </authorList>
    </citation>
    <scope>NUCLEOTIDE SEQUENCE</scope>
    <source>
        <strain evidence="1">SCN18_13_7_16_R3_B_64_19</strain>
    </source>
</reference>
<name>A0A8I1MWR5_THIA3</name>
<accession>A0A8I1MWR5</accession>
<gene>
    <name evidence="1" type="ORF">J0I24_09550</name>
</gene>
<dbReference type="RefSeq" id="WP_276730479.1">
    <property type="nucleotide sequence ID" value="NZ_JAFKMR010000018.1"/>
</dbReference>
<sequence length="53" mass="5480">MTEITESTLEVLARDAQHVGVVVDHDLPAADAEQAQALLNALDLGIEAVGLGV</sequence>
<comment type="caution">
    <text evidence="1">The sequence shown here is derived from an EMBL/GenBank/DDBJ whole genome shotgun (WGS) entry which is preliminary data.</text>
</comment>
<dbReference type="Proteomes" id="UP000664800">
    <property type="component" value="Unassembled WGS sequence"/>
</dbReference>
<evidence type="ECO:0000313" key="1">
    <source>
        <dbReference type="EMBL" id="MBN8744539.1"/>
    </source>
</evidence>
<organism evidence="1 2">
    <name type="scientific">Thiomonas arsenitoxydans (strain DSM 22701 / CIP 110005 / 3As)</name>
    <dbReference type="NCBI Taxonomy" id="426114"/>
    <lineage>
        <taxon>Bacteria</taxon>
        <taxon>Pseudomonadati</taxon>
        <taxon>Pseudomonadota</taxon>
        <taxon>Betaproteobacteria</taxon>
        <taxon>Burkholderiales</taxon>
        <taxon>Thiomonas</taxon>
    </lineage>
</organism>
<protein>
    <submittedName>
        <fullName evidence="1">Uncharacterized protein</fullName>
    </submittedName>
</protein>
<dbReference type="EMBL" id="JAFKMR010000018">
    <property type="protein sequence ID" value="MBN8744539.1"/>
    <property type="molecule type" value="Genomic_DNA"/>
</dbReference>